<dbReference type="AlphaFoldDB" id="A0AA87DRV9"/>
<accession>A0AA87DRV9</accession>
<dbReference type="RefSeq" id="WP_003147048.1">
    <property type="nucleotide sequence ID" value="NZ_GL883583.1"/>
</dbReference>
<dbReference type="Proteomes" id="UP000004773">
    <property type="component" value="Unassembled WGS sequence"/>
</dbReference>
<name>A0AA87DRV9_9BACL</name>
<proteinExistence type="predicted"/>
<evidence type="ECO:0000313" key="2">
    <source>
        <dbReference type="Proteomes" id="UP000004773"/>
    </source>
</evidence>
<reference evidence="1 2" key="1">
    <citation type="submission" date="2011-03" db="EMBL/GenBank/DDBJ databases">
        <title>The Genome Sequence of Gemella haemolysans M341.</title>
        <authorList>
            <consortium name="The Broad Institute Genome Sequencing Platform"/>
            <consortium name="The Broad Institute Genome Sequencing Center for Infectious Disease"/>
            <person name="Earl A."/>
            <person name="Ward D."/>
            <person name="Feldgarden M."/>
            <person name="Gevers D."/>
            <person name="Sibley C.D."/>
            <person name="Field T.R."/>
            <person name="Grinwis M."/>
            <person name="Eshaghurshan C.S."/>
            <person name="Surette M.G."/>
            <person name="Young S.K."/>
            <person name="Zeng Q."/>
            <person name="Gargeya S."/>
            <person name="Fitzgerald M."/>
            <person name="Haas B."/>
            <person name="Abouelleil A."/>
            <person name="Alvarado L."/>
            <person name="Arachchi H.M."/>
            <person name="Berlin A."/>
            <person name="Brown A."/>
            <person name="Chapman S.B."/>
            <person name="Chen Z."/>
            <person name="Dunbar C."/>
            <person name="Freedman E."/>
            <person name="Gearin G."/>
            <person name="Gellesch M."/>
            <person name="Goldberg J."/>
            <person name="Griggs A."/>
            <person name="Gujja S."/>
            <person name="Heilman E.R."/>
            <person name="Heiman D."/>
            <person name="Howarth C."/>
            <person name="Larson L."/>
            <person name="Lui A."/>
            <person name="MacDonald P.J.P."/>
            <person name="Mehta T."/>
            <person name="Montmayeur A."/>
            <person name="Murphy C."/>
            <person name="Neiman D."/>
            <person name="Pearson M."/>
            <person name="Priest M."/>
            <person name="Roberts A."/>
            <person name="Saif S."/>
            <person name="Shea T."/>
            <person name="Shenoy N."/>
            <person name="Sisk P."/>
            <person name="Stolte C."/>
            <person name="Sykes S."/>
            <person name="White J."/>
            <person name="Yandava C."/>
            <person name="Wortman J."/>
            <person name="Nusbaum C."/>
            <person name="Birren B."/>
        </authorList>
    </citation>
    <scope>NUCLEOTIDE SEQUENCE [LARGE SCALE GENOMIC DNA]</scope>
    <source>
        <strain evidence="1 2">M341</strain>
    </source>
</reference>
<gene>
    <name evidence="1" type="ORF">HMPREF0428_00963</name>
</gene>
<protein>
    <submittedName>
        <fullName evidence="1">Uncharacterized protein</fullName>
    </submittedName>
</protein>
<comment type="caution">
    <text evidence="1">The sequence shown here is derived from an EMBL/GenBank/DDBJ whole genome shotgun (WGS) entry which is preliminary data.</text>
</comment>
<sequence length="93" mass="10833">MTKYDFLKEAITKNHAFIKKEQEFLLKNFDKFNDFVKTDAEIIYDYSDLSIQGLRVLINNGLEADAMKSMYNLNGFLRMNFEAFCIAIAMGEI</sequence>
<organism evidence="1 2">
    <name type="scientific">Gemella haemolysans M341</name>
    <dbReference type="NCBI Taxonomy" id="562981"/>
    <lineage>
        <taxon>Bacteria</taxon>
        <taxon>Bacillati</taxon>
        <taxon>Bacillota</taxon>
        <taxon>Bacilli</taxon>
        <taxon>Bacillales</taxon>
        <taxon>Gemellaceae</taxon>
        <taxon>Gemella</taxon>
    </lineage>
</organism>
<evidence type="ECO:0000313" key="1">
    <source>
        <dbReference type="EMBL" id="EGF88445.1"/>
    </source>
</evidence>
<dbReference type="EMBL" id="ACRO01000015">
    <property type="protein sequence ID" value="EGF88445.1"/>
    <property type="molecule type" value="Genomic_DNA"/>
</dbReference>